<dbReference type="STRING" id="999627.SAMN05216236_1504"/>
<dbReference type="EMBL" id="FPAW01000050">
    <property type="protein sequence ID" value="SFU20171.1"/>
    <property type="molecule type" value="Genomic_DNA"/>
</dbReference>
<evidence type="ECO:0000313" key="2">
    <source>
        <dbReference type="EMBL" id="SFU20171.1"/>
    </source>
</evidence>
<reference evidence="2 3" key="1">
    <citation type="submission" date="2016-10" db="EMBL/GenBank/DDBJ databases">
        <authorList>
            <person name="de Groot N.N."/>
        </authorList>
    </citation>
    <scope>NUCLEOTIDE SEQUENCE [LARGE SCALE GENOMIC DNA]</scope>
    <source>
        <strain evidence="2 3">CGMCC 1.10959</strain>
    </source>
</reference>
<evidence type="ECO:0000256" key="1">
    <source>
        <dbReference type="SAM" id="Phobius"/>
    </source>
</evidence>
<sequence length="68" mass="7724">MLAILITSLLGGFFFATTSVWMGFGFWAVMMWYVVGCWVGFLLPLAMVLLRQRDVIGLPSPRERAVQR</sequence>
<dbReference type="AlphaFoldDB" id="A0A1I7E8B6"/>
<dbReference type="Proteomes" id="UP000182466">
    <property type="component" value="Unassembled WGS sequence"/>
</dbReference>
<feature type="transmembrane region" description="Helical" evidence="1">
    <location>
        <begin position="26"/>
        <end position="50"/>
    </location>
</feature>
<keyword evidence="1" id="KW-1133">Transmembrane helix</keyword>
<proteinExistence type="predicted"/>
<keyword evidence="1" id="KW-0472">Membrane</keyword>
<gene>
    <name evidence="2" type="ORF">SAMN05216236_1504</name>
</gene>
<protein>
    <submittedName>
        <fullName evidence="2">Uncharacterized protein</fullName>
    </submittedName>
</protein>
<accession>A0A1I7E8B6</accession>
<keyword evidence="3" id="KW-1185">Reference proteome</keyword>
<name>A0A1I7E8B6_9RHOB</name>
<keyword evidence="1" id="KW-0812">Transmembrane</keyword>
<organism evidence="2 3">
    <name type="scientific">Sedimentitalea nanhaiensis</name>
    <dbReference type="NCBI Taxonomy" id="999627"/>
    <lineage>
        <taxon>Bacteria</taxon>
        <taxon>Pseudomonadati</taxon>
        <taxon>Pseudomonadota</taxon>
        <taxon>Alphaproteobacteria</taxon>
        <taxon>Rhodobacterales</taxon>
        <taxon>Paracoccaceae</taxon>
        <taxon>Sedimentitalea</taxon>
    </lineage>
</organism>
<evidence type="ECO:0000313" key="3">
    <source>
        <dbReference type="Proteomes" id="UP000182466"/>
    </source>
</evidence>